<organism evidence="2">
    <name type="scientific">Anguilla anguilla</name>
    <name type="common">European freshwater eel</name>
    <name type="synonym">Muraena anguilla</name>
    <dbReference type="NCBI Taxonomy" id="7936"/>
    <lineage>
        <taxon>Eukaryota</taxon>
        <taxon>Metazoa</taxon>
        <taxon>Chordata</taxon>
        <taxon>Craniata</taxon>
        <taxon>Vertebrata</taxon>
        <taxon>Euteleostomi</taxon>
        <taxon>Actinopterygii</taxon>
        <taxon>Neopterygii</taxon>
        <taxon>Teleostei</taxon>
        <taxon>Anguilliformes</taxon>
        <taxon>Anguillidae</taxon>
        <taxon>Anguilla</taxon>
    </lineage>
</organism>
<dbReference type="AlphaFoldDB" id="A0A0E9S271"/>
<keyword evidence="1" id="KW-0812">Transmembrane</keyword>
<proteinExistence type="predicted"/>
<evidence type="ECO:0000313" key="2">
    <source>
        <dbReference type="EMBL" id="JAH35287.1"/>
    </source>
</evidence>
<protein>
    <submittedName>
        <fullName evidence="2">Uncharacterized protein</fullName>
    </submittedName>
</protein>
<dbReference type="EMBL" id="GBXM01073290">
    <property type="protein sequence ID" value="JAH35287.1"/>
    <property type="molecule type" value="Transcribed_RNA"/>
</dbReference>
<reference evidence="2" key="2">
    <citation type="journal article" date="2015" name="Fish Shellfish Immunol.">
        <title>Early steps in the European eel (Anguilla anguilla)-Vibrio vulnificus interaction in the gills: Role of the RtxA13 toxin.</title>
        <authorList>
            <person name="Callol A."/>
            <person name="Pajuelo D."/>
            <person name="Ebbesson L."/>
            <person name="Teles M."/>
            <person name="MacKenzie S."/>
            <person name="Amaro C."/>
        </authorList>
    </citation>
    <scope>NUCLEOTIDE SEQUENCE</scope>
</reference>
<feature type="transmembrane region" description="Helical" evidence="1">
    <location>
        <begin position="12"/>
        <end position="31"/>
    </location>
</feature>
<name>A0A0E9S271_ANGAN</name>
<evidence type="ECO:0000256" key="1">
    <source>
        <dbReference type="SAM" id="Phobius"/>
    </source>
</evidence>
<reference evidence="2" key="1">
    <citation type="submission" date="2014-11" db="EMBL/GenBank/DDBJ databases">
        <authorList>
            <person name="Amaro Gonzalez C."/>
        </authorList>
    </citation>
    <scope>NUCLEOTIDE SEQUENCE</scope>
</reference>
<keyword evidence="1" id="KW-1133">Transmembrane helix</keyword>
<sequence length="48" mass="5289">MVSLCHNNLSFAGLTTCCVIFMITFIHVGIVNKFINHAVDWCSCTAVN</sequence>
<keyword evidence="1" id="KW-0472">Membrane</keyword>
<accession>A0A0E9S271</accession>